<sequence>MKNAIDLQMHSYYSDGSKSPAELVKLLVAKKIVVASLTDHNTIHGQYEFQAAAKKYGIKVINGVELYITYKKRNLHLLGYKIDINNARLHDVLRETQVKRKKLIERLVPKLKRVGLHLDISELFAQPSTYIGVANVVRALRHDPKNQAIFQKALNKKEYDFFEVYNKFFSATAPCYLPEVSLPAREAFDLIRRSRGIAVLSHPGWHLRFDDDHVITELKKLGLAGIECFSSHHNWDQTAHYMTIARREKLLATGGSDYHGDLPGDAIIENYYEYTSLPYDIYEKIKAF</sequence>
<dbReference type="PANTHER" id="PTHR42924:SF3">
    <property type="entry name" value="POLYMERASE_HISTIDINOL PHOSPHATASE N-TERMINAL DOMAIN-CONTAINING PROTEIN"/>
    <property type="match status" value="1"/>
</dbReference>
<evidence type="ECO:0000313" key="3">
    <source>
        <dbReference type="Proteomes" id="UP000177817"/>
    </source>
</evidence>
<comment type="caution">
    <text evidence="2">The sequence shown here is derived from an EMBL/GenBank/DDBJ whole genome shotgun (WGS) entry which is preliminary data.</text>
</comment>
<dbReference type="SUPFAM" id="SSF89550">
    <property type="entry name" value="PHP domain-like"/>
    <property type="match status" value="1"/>
</dbReference>
<dbReference type="EMBL" id="MHKK01000061">
    <property type="protein sequence ID" value="OGY88575.1"/>
    <property type="molecule type" value="Genomic_DNA"/>
</dbReference>
<dbReference type="GO" id="GO:0035312">
    <property type="term" value="F:5'-3' DNA exonuclease activity"/>
    <property type="evidence" value="ECO:0007669"/>
    <property type="project" value="TreeGrafter"/>
</dbReference>
<name>A0A1G2BHN5_9BACT</name>
<dbReference type="InterPro" id="IPR052018">
    <property type="entry name" value="PHP_domain"/>
</dbReference>
<organism evidence="2 3">
    <name type="scientific">Candidatus Komeilibacteria bacterium RIFCSPHIGHO2_01_FULL_52_14</name>
    <dbReference type="NCBI Taxonomy" id="1798549"/>
    <lineage>
        <taxon>Bacteria</taxon>
        <taxon>Candidatus Komeiliibacteriota</taxon>
    </lineage>
</organism>
<gene>
    <name evidence="2" type="ORF">A2677_01340</name>
</gene>
<evidence type="ECO:0000313" key="2">
    <source>
        <dbReference type="EMBL" id="OGY88575.1"/>
    </source>
</evidence>
<dbReference type="Gene3D" id="3.20.20.140">
    <property type="entry name" value="Metal-dependent hydrolases"/>
    <property type="match status" value="1"/>
</dbReference>
<feature type="domain" description="Polymerase/histidinol phosphatase N-terminal" evidence="1">
    <location>
        <begin position="5"/>
        <end position="70"/>
    </location>
</feature>
<dbReference type="InterPro" id="IPR004013">
    <property type="entry name" value="PHP_dom"/>
</dbReference>
<dbReference type="GO" id="GO:0004534">
    <property type="term" value="F:5'-3' RNA exonuclease activity"/>
    <property type="evidence" value="ECO:0007669"/>
    <property type="project" value="TreeGrafter"/>
</dbReference>
<proteinExistence type="predicted"/>
<dbReference type="CDD" id="cd07438">
    <property type="entry name" value="PHP_HisPPase_AMP"/>
    <property type="match status" value="1"/>
</dbReference>
<dbReference type="Proteomes" id="UP000177817">
    <property type="component" value="Unassembled WGS sequence"/>
</dbReference>
<dbReference type="AlphaFoldDB" id="A0A1G2BHN5"/>
<accession>A0A1G2BHN5</accession>
<protein>
    <recommendedName>
        <fullName evidence="1">Polymerase/histidinol phosphatase N-terminal domain-containing protein</fullName>
    </recommendedName>
</protein>
<dbReference type="InterPro" id="IPR003141">
    <property type="entry name" value="Pol/His_phosphatase_N"/>
</dbReference>
<dbReference type="Gene3D" id="1.10.150.650">
    <property type="match status" value="1"/>
</dbReference>
<reference evidence="2 3" key="1">
    <citation type="journal article" date="2016" name="Nat. Commun.">
        <title>Thousands of microbial genomes shed light on interconnected biogeochemical processes in an aquifer system.</title>
        <authorList>
            <person name="Anantharaman K."/>
            <person name="Brown C.T."/>
            <person name="Hug L.A."/>
            <person name="Sharon I."/>
            <person name="Castelle C.J."/>
            <person name="Probst A.J."/>
            <person name="Thomas B.C."/>
            <person name="Singh A."/>
            <person name="Wilkins M.J."/>
            <person name="Karaoz U."/>
            <person name="Brodie E.L."/>
            <person name="Williams K.H."/>
            <person name="Hubbard S.S."/>
            <person name="Banfield J.F."/>
        </authorList>
    </citation>
    <scope>NUCLEOTIDE SEQUENCE [LARGE SCALE GENOMIC DNA]</scope>
</reference>
<dbReference type="InterPro" id="IPR016195">
    <property type="entry name" value="Pol/histidinol_Pase-like"/>
</dbReference>
<dbReference type="SMART" id="SM00481">
    <property type="entry name" value="POLIIIAc"/>
    <property type="match status" value="1"/>
</dbReference>
<evidence type="ECO:0000259" key="1">
    <source>
        <dbReference type="SMART" id="SM00481"/>
    </source>
</evidence>
<dbReference type="PANTHER" id="PTHR42924">
    <property type="entry name" value="EXONUCLEASE"/>
    <property type="match status" value="1"/>
</dbReference>
<dbReference type="Pfam" id="PF02811">
    <property type="entry name" value="PHP"/>
    <property type="match status" value="1"/>
</dbReference>